<accession>A0A438J7N2</accession>
<comment type="subcellular location">
    <subcellularLocation>
        <location evidence="1">Nucleus</location>
    </subcellularLocation>
</comment>
<protein>
    <submittedName>
        <fullName evidence="11">Putative SWI/SNF-related matrix-associated actin-dependent regulator of chromatin subfamily A member 3-like 1</fullName>
    </submittedName>
</protein>
<evidence type="ECO:0000256" key="1">
    <source>
        <dbReference type="ARBA" id="ARBA00004123"/>
    </source>
</evidence>
<dbReference type="Proteomes" id="UP000288805">
    <property type="component" value="Unassembled WGS sequence"/>
</dbReference>
<dbReference type="SMART" id="SM00910">
    <property type="entry name" value="HIRAN"/>
    <property type="match status" value="1"/>
</dbReference>
<dbReference type="PROSITE" id="PS51192">
    <property type="entry name" value="HELICASE_ATP_BIND_1"/>
    <property type="match status" value="1"/>
</dbReference>
<dbReference type="GO" id="GO:0005634">
    <property type="term" value="C:nucleus"/>
    <property type="evidence" value="ECO:0007669"/>
    <property type="project" value="UniProtKB-SubCell"/>
</dbReference>
<dbReference type="PANTHER" id="PTHR45626:SF17">
    <property type="entry name" value="HELICASE-LIKE TRANSCRIPTION FACTOR"/>
    <property type="match status" value="1"/>
</dbReference>
<evidence type="ECO:0000256" key="6">
    <source>
        <dbReference type="ARBA" id="ARBA00022833"/>
    </source>
</evidence>
<organism evidence="11 12">
    <name type="scientific">Vitis vinifera</name>
    <name type="common">Grape</name>
    <dbReference type="NCBI Taxonomy" id="29760"/>
    <lineage>
        <taxon>Eukaryota</taxon>
        <taxon>Viridiplantae</taxon>
        <taxon>Streptophyta</taxon>
        <taxon>Embryophyta</taxon>
        <taxon>Tracheophyta</taxon>
        <taxon>Spermatophyta</taxon>
        <taxon>Magnoliopsida</taxon>
        <taxon>eudicotyledons</taxon>
        <taxon>Gunneridae</taxon>
        <taxon>Pentapetalae</taxon>
        <taxon>rosids</taxon>
        <taxon>Vitales</taxon>
        <taxon>Vitaceae</taxon>
        <taxon>Viteae</taxon>
        <taxon>Vitis</taxon>
    </lineage>
</organism>
<dbReference type="PANTHER" id="PTHR45626">
    <property type="entry name" value="TRANSCRIPTION TERMINATION FACTOR 2-RELATED"/>
    <property type="match status" value="1"/>
</dbReference>
<evidence type="ECO:0000256" key="8">
    <source>
        <dbReference type="ARBA" id="ARBA00023242"/>
    </source>
</evidence>
<keyword evidence="3" id="KW-0547">Nucleotide-binding</keyword>
<evidence type="ECO:0000313" key="12">
    <source>
        <dbReference type="Proteomes" id="UP000288805"/>
    </source>
</evidence>
<keyword evidence="8" id="KW-0539">Nucleus</keyword>
<gene>
    <name evidence="11" type="primary">VvCHDp000678_0</name>
    <name evidence="11" type="ORF">CK203_019194</name>
</gene>
<dbReference type="GO" id="GO:0016818">
    <property type="term" value="F:hydrolase activity, acting on acid anhydrides, in phosphorus-containing anhydrides"/>
    <property type="evidence" value="ECO:0007669"/>
    <property type="project" value="InterPro"/>
</dbReference>
<dbReference type="Pfam" id="PF08797">
    <property type="entry name" value="HIRAN"/>
    <property type="match status" value="1"/>
</dbReference>
<sequence>MDEEDPVSLFMSLDHWREFPIDADDDEDSSQCPLSSPSETYLVGFVIVNIVGIQYYSGTISGRERVGLVREPLNPYDRNAIKVLNTTTIQVGHIDRSAAAVLAPLMDANLVTVEGIVPNTPGSGNRYRIPCQVHIFAQIEWFPRVRSAISRGGLQLISDSDPSFTLSEAVIVKEKKCDKEFKSLDEIFKLAIENVNKQGALEAMEPPKDVIKSELFLHQKEALGWLVHRENSCELPPFWEKQNGSYVNVLTNYQTNKRPEPLRGGIFADDMGLGKTLTLLCLIAFDKCSSDLSYSVNRDNIEKLGEEDEELIVSSGKKSRKGRVSRKASGLRKKRKTDDTPSDDMLKGNSVGASHKFSTVLVSKTTLIVCPPSVFSTWVTQLLEHTTPKRLKVYMYYGNRTQEAEELQKYDIVLTTYSTLATEEAWSGSPVKKIEWWRVILDEAHMIKNVNAQQSQAVTNLRAKRRWVVTGTPIQNGTFDLFSLMAFLRFEPFSIKSYWQSLVQRPLGQGKEKGLSRLQQFYVLIHCPFIKFNCGSNACLIQVNASLSAIHEMLINLMIHQGKWYCSQSNYMRNIRPMCNILFLWRRKIFLLCHKEWKYGERFGGRRCQDAQCRPQLAYGLFGKLPFREEEVVLFGGRREVAKFGVVGTIKEEAEFGGSQVDKVLMATISLRRTKDKGLIGLPPKSVETCFVELSAEERELYDQMEAEGKCVIRDYIDAGSVMRNYSTVLGIILRLRQICTDVALCPSDLRSLLLSNNIEVSVNSISASNKAKSMGSKFQACGFVASVKAVIWKWRNYLSLIVGDSISELQKCLLESLTREKGWNPKLVVNHMNSEVEVLEDSRMGRKEAWVERFGSRP</sequence>
<dbReference type="GO" id="GO:0008270">
    <property type="term" value="F:zinc ion binding"/>
    <property type="evidence" value="ECO:0007669"/>
    <property type="project" value="InterPro"/>
</dbReference>
<evidence type="ECO:0000256" key="7">
    <source>
        <dbReference type="ARBA" id="ARBA00022840"/>
    </source>
</evidence>
<comment type="caution">
    <text evidence="11">The sequence shown here is derived from an EMBL/GenBank/DDBJ whole genome shotgun (WGS) entry which is preliminary data.</text>
</comment>
<keyword evidence="5" id="KW-0347">Helicase</keyword>
<evidence type="ECO:0000259" key="10">
    <source>
        <dbReference type="PROSITE" id="PS51192"/>
    </source>
</evidence>
<keyword evidence="4" id="KW-0378">Hydrolase</keyword>
<evidence type="ECO:0000256" key="2">
    <source>
        <dbReference type="ARBA" id="ARBA00022723"/>
    </source>
</evidence>
<evidence type="ECO:0000256" key="5">
    <source>
        <dbReference type="ARBA" id="ARBA00022806"/>
    </source>
</evidence>
<keyword evidence="7" id="KW-0067">ATP-binding</keyword>
<evidence type="ECO:0000256" key="4">
    <source>
        <dbReference type="ARBA" id="ARBA00022801"/>
    </source>
</evidence>
<evidence type="ECO:0000256" key="3">
    <source>
        <dbReference type="ARBA" id="ARBA00022741"/>
    </source>
</evidence>
<dbReference type="SMART" id="SM00487">
    <property type="entry name" value="DEXDc"/>
    <property type="match status" value="1"/>
</dbReference>
<dbReference type="GO" id="GO:0005524">
    <property type="term" value="F:ATP binding"/>
    <property type="evidence" value="ECO:0007669"/>
    <property type="project" value="UniProtKB-KW"/>
</dbReference>
<dbReference type="GO" id="GO:0003676">
    <property type="term" value="F:nucleic acid binding"/>
    <property type="evidence" value="ECO:0007669"/>
    <property type="project" value="InterPro"/>
</dbReference>
<dbReference type="InterPro" id="IPR014001">
    <property type="entry name" value="Helicase_ATP-bd"/>
</dbReference>
<dbReference type="InterPro" id="IPR050628">
    <property type="entry name" value="SNF2_RAD54_helicase_TF"/>
</dbReference>
<dbReference type="GO" id="GO:0004386">
    <property type="term" value="F:helicase activity"/>
    <property type="evidence" value="ECO:0007669"/>
    <property type="project" value="UniProtKB-KW"/>
</dbReference>
<dbReference type="EMBL" id="QGNW01000058">
    <property type="protein sequence ID" value="RVX04965.1"/>
    <property type="molecule type" value="Genomic_DNA"/>
</dbReference>
<keyword evidence="2" id="KW-0479">Metal-binding</keyword>
<keyword evidence="6" id="KW-0862">Zinc</keyword>
<dbReference type="InterPro" id="IPR027417">
    <property type="entry name" value="P-loop_NTPase"/>
</dbReference>
<evidence type="ECO:0000256" key="9">
    <source>
        <dbReference type="SAM" id="MobiDB-lite"/>
    </source>
</evidence>
<feature type="domain" description="Helicase ATP-binding" evidence="10">
    <location>
        <begin position="256"/>
        <end position="491"/>
    </location>
</feature>
<dbReference type="SUPFAM" id="SSF52540">
    <property type="entry name" value="P-loop containing nucleoside triphosphate hydrolases"/>
    <property type="match status" value="2"/>
</dbReference>
<feature type="region of interest" description="Disordered" evidence="9">
    <location>
        <begin position="315"/>
        <end position="348"/>
    </location>
</feature>
<dbReference type="InterPro" id="IPR014905">
    <property type="entry name" value="HIRAN"/>
</dbReference>
<dbReference type="AlphaFoldDB" id="A0A438J7N2"/>
<name>A0A438J7N2_VITVI</name>
<feature type="compositionally biased region" description="Basic residues" evidence="9">
    <location>
        <begin position="317"/>
        <end position="335"/>
    </location>
</feature>
<dbReference type="Gene3D" id="3.30.70.2330">
    <property type="match status" value="1"/>
</dbReference>
<dbReference type="InterPro" id="IPR038718">
    <property type="entry name" value="SNF2-like_sf"/>
</dbReference>
<dbReference type="Gene3D" id="3.40.50.10810">
    <property type="entry name" value="Tandem AAA-ATPase domain"/>
    <property type="match status" value="2"/>
</dbReference>
<evidence type="ECO:0000313" key="11">
    <source>
        <dbReference type="EMBL" id="RVX04965.1"/>
    </source>
</evidence>
<proteinExistence type="predicted"/>
<dbReference type="Pfam" id="PF00176">
    <property type="entry name" value="SNF2-rel_dom"/>
    <property type="match status" value="2"/>
</dbReference>
<dbReference type="InterPro" id="IPR000330">
    <property type="entry name" value="SNF2_N"/>
</dbReference>
<reference evidence="11 12" key="1">
    <citation type="journal article" date="2018" name="PLoS Genet.">
        <title>Population sequencing reveals clonal diversity and ancestral inbreeding in the grapevine cultivar Chardonnay.</title>
        <authorList>
            <person name="Roach M.J."/>
            <person name="Johnson D.L."/>
            <person name="Bohlmann J."/>
            <person name="van Vuuren H.J."/>
            <person name="Jones S.J."/>
            <person name="Pretorius I.S."/>
            <person name="Schmidt S.A."/>
            <person name="Borneman A.R."/>
        </authorList>
    </citation>
    <scope>NUCLEOTIDE SEQUENCE [LARGE SCALE GENOMIC DNA]</scope>
    <source>
        <strain evidence="12">cv. Chardonnay</strain>
        <tissue evidence="11">Leaf</tissue>
    </source>
</reference>